<dbReference type="OrthoDB" id="2789670at2759"/>
<evidence type="ECO:0000256" key="8">
    <source>
        <dbReference type="RuleBase" id="RU000461"/>
    </source>
</evidence>
<dbReference type="Pfam" id="PF00067">
    <property type="entry name" value="p450"/>
    <property type="match status" value="1"/>
</dbReference>
<comment type="similarity">
    <text evidence="1 8">Belongs to the cytochrome P450 family.</text>
</comment>
<dbReference type="GO" id="GO:0016705">
    <property type="term" value="F:oxidoreductase activity, acting on paired donors, with incorporation or reduction of molecular oxygen"/>
    <property type="evidence" value="ECO:0007669"/>
    <property type="project" value="InterPro"/>
</dbReference>
<evidence type="ECO:0000313" key="10">
    <source>
        <dbReference type="Proteomes" id="UP000224567"/>
    </source>
</evidence>
<dbReference type="PRINTS" id="PR00385">
    <property type="entry name" value="P450"/>
</dbReference>
<dbReference type="CDD" id="cd11072">
    <property type="entry name" value="CYP71-like"/>
    <property type="match status" value="1"/>
</dbReference>
<proteinExistence type="inferred from homology"/>
<evidence type="ECO:0000313" key="9">
    <source>
        <dbReference type="EMBL" id="PHT31446.1"/>
    </source>
</evidence>
<keyword evidence="2 7" id="KW-0349">Heme</keyword>
<dbReference type="PROSITE" id="PS00086">
    <property type="entry name" value="CYTOCHROME_P450"/>
    <property type="match status" value="1"/>
</dbReference>
<evidence type="ECO:0000256" key="3">
    <source>
        <dbReference type="ARBA" id="ARBA00022723"/>
    </source>
</evidence>
<dbReference type="PANTHER" id="PTHR47953:SF16">
    <property type="entry name" value="CYTOCHROME P450 71D8"/>
    <property type="match status" value="1"/>
</dbReference>
<comment type="cofactor">
    <cofactor evidence="7">
        <name>heme</name>
        <dbReference type="ChEBI" id="CHEBI:30413"/>
    </cofactor>
</comment>
<dbReference type="InterPro" id="IPR036396">
    <property type="entry name" value="Cyt_P450_sf"/>
</dbReference>
<dbReference type="EMBL" id="MLFT02000012">
    <property type="protein sequence ID" value="PHT31446.1"/>
    <property type="molecule type" value="Genomic_DNA"/>
</dbReference>
<feature type="binding site" description="axial binding residue" evidence="7">
    <location>
        <position position="456"/>
    </location>
    <ligand>
        <name>heme</name>
        <dbReference type="ChEBI" id="CHEBI:30413"/>
    </ligand>
    <ligandPart>
        <name>Fe</name>
        <dbReference type="ChEBI" id="CHEBI:18248"/>
    </ligandPart>
</feature>
<evidence type="ECO:0000256" key="7">
    <source>
        <dbReference type="PIRSR" id="PIRSR602401-1"/>
    </source>
</evidence>
<gene>
    <name evidence="9" type="ORF">CQW23_27783</name>
</gene>
<evidence type="ECO:0000256" key="1">
    <source>
        <dbReference type="ARBA" id="ARBA00010617"/>
    </source>
</evidence>
<comment type="caution">
    <text evidence="9">The sequence shown here is derived from an EMBL/GenBank/DDBJ whole genome shotgun (WGS) entry which is preliminary data.</text>
</comment>
<evidence type="ECO:0000256" key="5">
    <source>
        <dbReference type="ARBA" id="ARBA00023004"/>
    </source>
</evidence>
<evidence type="ECO:0000256" key="6">
    <source>
        <dbReference type="ARBA" id="ARBA00023033"/>
    </source>
</evidence>
<dbReference type="InterPro" id="IPR001128">
    <property type="entry name" value="Cyt_P450"/>
</dbReference>
<dbReference type="InterPro" id="IPR002401">
    <property type="entry name" value="Cyt_P450_E_grp-I"/>
</dbReference>
<dbReference type="FunFam" id="1.10.630.10:FF:000043">
    <property type="entry name" value="Cytochrome P450 99A2"/>
    <property type="match status" value="1"/>
</dbReference>
<dbReference type="GO" id="GO:0004497">
    <property type="term" value="F:monooxygenase activity"/>
    <property type="evidence" value="ECO:0007669"/>
    <property type="project" value="UniProtKB-KW"/>
</dbReference>
<name>A0A2G2VEQ8_CAPBA</name>
<dbReference type="InterPro" id="IPR017972">
    <property type="entry name" value="Cyt_P450_CS"/>
</dbReference>
<dbReference type="Gene3D" id="1.10.630.10">
    <property type="entry name" value="Cytochrome P450"/>
    <property type="match status" value="1"/>
</dbReference>
<dbReference type="SUPFAM" id="SSF48264">
    <property type="entry name" value="Cytochrome P450"/>
    <property type="match status" value="1"/>
</dbReference>
<organism evidence="9 10">
    <name type="scientific">Capsicum baccatum</name>
    <name type="common">Peruvian pepper</name>
    <dbReference type="NCBI Taxonomy" id="33114"/>
    <lineage>
        <taxon>Eukaryota</taxon>
        <taxon>Viridiplantae</taxon>
        <taxon>Streptophyta</taxon>
        <taxon>Embryophyta</taxon>
        <taxon>Tracheophyta</taxon>
        <taxon>Spermatophyta</taxon>
        <taxon>Magnoliopsida</taxon>
        <taxon>eudicotyledons</taxon>
        <taxon>Gunneridae</taxon>
        <taxon>Pentapetalae</taxon>
        <taxon>asterids</taxon>
        <taxon>lamiids</taxon>
        <taxon>Solanales</taxon>
        <taxon>Solanaceae</taxon>
        <taxon>Solanoideae</taxon>
        <taxon>Capsiceae</taxon>
        <taxon>Capsicum</taxon>
    </lineage>
</organism>
<protein>
    <submittedName>
        <fullName evidence="9">Cytochrome 71D7</fullName>
    </submittedName>
</protein>
<dbReference type="STRING" id="33114.A0A2G2VEQ8"/>
<sequence length="515" mass="58659">MEYLECKFSDMSQETDVVVKLDSQATQKRESFKKWKSQKLKLPPGPWKLPFIGSLHHLALSGPIPHHGLTNLAKRYGPLMYLQLGEVDMVVISSPRMAKEVLKTHDLVFATRPKHMTYSDIVHYGSTDVVFSPYGAYWRQIRKICILELLSAKVVNNFVSSIRQDELLNMTSSIRSMSNIKVNLTEKIIWFTSSVTCRSALGKISNEHQDKLIYLLKEMLSLSIAVNVADFFPKWKFLHDLGGSRSRLLKVHSKVDEILEYVVNEHIQSRANGKMGNGEYGSEDLIDVMLRVRESGELQFPISDDNIKAIILDMFSAGSETTSTTINWAFSEMTKHPSVFAKAQAEVRQSLKGKKDFQQIDLDELKYLKLVIKETLRMHPPVPLFVPRECMEETKIDGYVIPLKGRLLVNAWAIGRDPESWDDPENFLPERFENSHVDFLGNHHQFIPFSSGRRMCPGMLFGLANVGQLLAQLLYHFDWKLPNGQSHQSLDMTESAGVSATRKEDLILIPTPYDS</sequence>
<keyword evidence="3 7" id="KW-0479">Metal-binding</keyword>
<dbReference type="Proteomes" id="UP000224567">
    <property type="component" value="Unassembled WGS sequence"/>
</dbReference>
<evidence type="ECO:0000256" key="4">
    <source>
        <dbReference type="ARBA" id="ARBA00023002"/>
    </source>
</evidence>
<reference evidence="10" key="2">
    <citation type="journal article" date="2017" name="J. Anim. Genet.">
        <title>Multiple reference genome sequences of hot pepper reveal the massive evolution of plant disease resistance genes by retroduplication.</title>
        <authorList>
            <person name="Kim S."/>
            <person name="Park J."/>
            <person name="Yeom S.-I."/>
            <person name="Kim Y.-M."/>
            <person name="Seo E."/>
            <person name="Kim K.-T."/>
            <person name="Kim M.-S."/>
            <person name="Lee J.M."/>
            <person name="Cheong K."/>
            <person name="Shin H.-S."/>
            <person name="Kim S.-B."/>
            <person name="Han K."/>
            <person name="Lee J."/>
            <person name="Park M."/>
            <person name="Lee H.-A."/>
            <person name="Lee H.-Y."/>
            <person name="Lee Y."/>
            <person name="Oh S."/>
            <person name="Lee J.H."/>
            <person name="Choi E."/>
            <person name="Choi E."/>
            <person name="Lee S.E."/>
            <person name="Jeon J."/>
            <person name="Kim H."/>
            <person name="Choi G."/>
            <person name="Song H."/>
            <person name="Lee J."/>
            <person name="Lee S.-C."/>
            <person name="Kwon J.-K."/>
            <person name="Lee H.-Y."/>
            <person name="Koo N."/>
            <person name="Hong Y."/>
            <person name="Kim R.W."/>
            <person name="Kang W.-H."/>
            <person name="Huh J.H."/>
            <person name="Kang B.-C."/>
            <person name="Yang T.-J."/>
            <person name="Lee Y.-H."/>
            <person name="Bennetzen J.L."/>
            <person name="Choi D."/>
        </authorList>
    </citation>
    <scope>NUCLEOTIDE SEQUENCE [LARGE SCALE GENOMIC DNA]</scope>
    <source>
        <strain evidence="10">cv. PBC81</strain>
    </source>
</reference>
<keyword evidence="5 7" id="KW-0408">Iron</keyword>
<keyword evidence="10" id="KW-1185">Reference proteome</keyword>
<accession>A0A2G2VEQ8</accession>
<dbReference type="AlphaFoldDB" id="A0A2G2VEQ8"/>
<dbReference type="PANTHER" id="PTHR47953">
    <property type="entry name" value="OS08G0105600 PROTEIN"/>
    <property type="match status" value="1"/>
</dbReference>
<dbReference type="InterPro" id="IPR052306">
    <property type="entry name" value="CYP450_71D"/>
</dbReference>
<dbReference type="PRINTS" id="PR00463">
    <property type="entry name" value="EP450I"/>
</dbReference>
<reference evidence="9 10" key="1">
    <citation type="journal article" date="2017" name="Genome Biol.">
        <title>New reference genome sequences of hot pepper reveal the massive evolution of plant disease-resistance genes by retroduplication.</title>
        <authorList>
            <person name="Kim S."/>
            <person name="Park J."/>
            <person name="Yeom S.I."/>
            <person name="Kim Y.M."/>
            <person name="Seo E."/>
            <person name="Kim K.T."/>
            <person name="Kim M.S."/>
            <person name="Lee J.M."/>
            <person name="Cheong K."/>
            <person name="Shin H.S."/>
            <person name="Kim S.B."/>
            <person name="Han K."/>
            <person name="Lee J."/>
            <person name="Park M."/>
            <person name="Lee H.A."/>
            <person name="Lee H.Y."/>
            <person name="Lee Y."/>
            <person name="Oh S."/>
            <person name="Lee J.H."/>
            <person name="Choi E."/>
            <person name="Choi E."/>
            <person name="Lee S.E."/>
            <person name="Jeon J."/>
            <person name="Kim H."/>
            <person name="Choi G."/>
            <person name="Song H."/>
            <person name="Lee J."/>
            <person name="Lee S.C."/>
            <person name="Kwon J.K."/>
            <person name="Lee H.Y."/>
            <person name="Koo N."/>
            <person name="Hong Y."/>
            <person name="Kim R.W."/>
            <person name="Kang W.H."/>
            <person name="Huh J.H."/>
            <person name="Kang B.C."/>
            <person name="Yang T.J."/>
            <person name="Lee Y.H."/>
            <person name="Bennetzen J.L."/>
            <person name="Choi D."/>
        </authorList>
    </citation>
    <scope>NUCLEOTIDE SEQUENCE [LARGE SCALE GENOMIC DNA]</scope>
    <source>
        <strain evidence="10">cv. PBC81</strain>
    </source>
</reference>
<dbReference type="GO" id="GO:0020037">
    <property type="term" value="F:heme binding"/>
    <property type="evidence" value="ECO:0007669"/>
    <property type="project" value="InterPro"/>
</dbReference>
<evidence type="ECO:0000256" key="2">
    <source>
        <dbReference type="ARBA" id="ARBA00022617"/>
    </source>
</evidence>
<keyword evidence="6 8" id="KW-0503">Monooxygenase</keyword>
<keyword evidence="4 8" id="KW-0560">Oxidoreductase</keyword>
<dbReference type="GO" id="GO:0005506">
    <property type="term" value="F:iron ion binding"/>
    <property type="evidence" value="ECO:0007669"/>
    <property type="project" value="InterPro"/>
</dbReference>